<dbReference type="OrthoDB" id="2972467at2"/>
<feature type="chain" id="PRO_5015156604" evidence="1">
    <location>
        <begin position="29"/>
        <end position="2519"/>
    </location>
</feature>
<comment type="caution">
    <text evidence="2">The sequence shown here is derived from an EMBL/GenBank/DDBJ whole genome shotgun (WGS) entry which is preliminary data.</text>
</comment>
<protein>
    <submittedName>
        <fullName evidence="2">YD repeat-containing protein</fullName>
    </submittedName>
</protein>
<dbReference type="Proteomes" id="UP000240978">
    <property type="component" value="Unassembled WGS sequence"/>
</dbReference>
<dbReference type="Gene3D" id="2.180.10.10">
    <property type="entry name" value="RHS repeat-associated core"/>
    <property type="match status" value="1"/>
</dbReference>
<organism evidence="2 3">
    <name type="scientific">Chitinophaga ginsengisoli</name>
    <dbReference type="NCBI Taxonomy" id="363837"/>
    <lineage>
        <taxon>Bacteria</taxon>
        <taxon>Pseudomonadati</taxon>
        <taxon>Bacteroidota</taxon>
        <taxon>Chitinophagia</taxon>
        <taxon>Chitinophagales</taxon>
        <taxon>Chitinophagaceae</taxon>
        <taxon>Chitinophaga</taxon>
    </lineage>
</organism>
<feature type="signal peptide" evidence="1">
    <location>
        <begin position="1"/>
        <end position="28"/>
    </location>
</feature>
<keyword evidence="1" id="KW-0732">Signal</keyword>
<dbReference type="RefSeq" id="WP_146154308.1">
    <property type="nucleotide sequence ID" value="NZ_PYGK01000002.1"/>
</dbReference>
<reference evidence="2 3" key="1">
    <citation type="submission" date="2018-03" db="EMBL/GenBank/DDBJ databases">
        <title>Genomic Encyclopedia of Archaeal and Bacterial Type Strains, Phase II (KMG-II): from individual species to whole genera.</title>
        <authorList>
            <person name="Goeker M."/>
        </authorList>
    </citation>
    <scope>NUCLEOTIDE SEQUENCE [LARGE SCALE GENOMIC DNA]</scope>
    <source>
        <strain evidence="2 3">DSM 18107</strain>
    </source>
</reference>
<dbReference type="PANTHER" id="PTHR32305">
    <property type="match status" value="1"/>
</dbReference>
<evidence type="ECO:0000313" key="2">
    <source>
        <dbReference type="EMBL" id="PSL34430.1"/>
    </source>
</evidence>
<proteinExistence type="predicted"/>
<gene>
    <name evidence="2" type="ORF">CLV42_1021</name>
</gene>
<evidence type="ECO:0000256" key="1">
    <source>
        <dbReference type="SAM" id="SignalP"/>
    </source>
</evidence>
<evidence type="ECO:0000313" key="3">
    <source>
        <dbReference type="Proteomes" id="UP000240978"/>
    </source>
</evidence>
<keyword evidence="3" id="KW-1185">Reference proteome</keyword>
<dbReference type="PANTHER" id="PTHR32305:SF15">
    <property type="entry name" value="PROTEIN RHSA-RELATED"/>
    <property type="match status" value="1"/>
</dbReference>
<name>A0A2P8GKE9_9BACT</name>
<dbReference type="InterPro" id="IPR050708">
    <property type="entry name" value="T6SS_VgrG/RHS"/>
</dbReference>
<dbReference type="EMBL" id="PYGK01000002">
    <property type="protein sequence ID" value="PSL34430.1"/>
    <property type="molecule type" value="Genomic_DNA"/>
</dbReference>
<feature type="non-terminal residue" evidence="2">
    <location>
        <position position="2519"/>
    </location>
</feature>
<sequence>MNYKRRIKTILKGILFLLLAYLPQLAGAQTGGQITLKRILDGAKGQLTADSVATVSDSAYFSAALTGRLDTPYQVKNIITLSINEYTILPLPDSFRATVSLRIYYTLADLSVDSVDQQLSVNYDTAGTYTMRSSFVFSGSHRVKVKILGITSTAQANIIPALLVLNEMEIHPVYKLSCKADAVKFIYGNPAKADTANELEVNWPVMTGADVYDLEWAYIDQSALSAGRYGNPSSPDPTLIFENNTTRVTISGNNYSIPLLYDAAGTLYYRVRGVQEKMGYQRMETAWSSDTTTGIGAYQFTGHEPTLNWQSTISFAEDGKRKVVVQYYDGSLRGRQTVTKDNTTNTVVAAETFYDYQGRPAVQVLPAPTLNTVLKYAHNLNSALNGAEYDKSYYDSLPSPESYLTAAAAPMSTASGTNLYYSPANPEKNIGFNQFIPDGEGYAFTETEYTADNTGRVLRQSGVGPTFKLGSGHETKYTYNTAAKEDLYALFGTEVGENTHYFKNTVTDGNGQTSVSYVDMHGRTIATALAGSPENRGLEDLPSKDSLSVTDSLSGAGQNTITDMRISSRHSQFVSESGYFSFTYQLTPPVLQKIDCNGNTVCYTGLYDLEIRITDDAFNQRFDDKKPFEKVIKAKLDSISVDCNQTPQPINISFDVYLKKGSYEFTKTLTINKAAMDYYRDSVFMKGSICRSYDTVLQQQLTRMRTVQCVPDCAGCLANLGDWEPYRDRYMTENNYPVTDTASYRSEAEAAYNTALGACTILCGTGTETDAIRDAMLLDMEAPSGQYANPSDTANIYSIFYLNLKDTMYTYMDTSLHYLDEAGRPDKVYDEGSGLFVDPQNLRPAQFAAAFKNSWSSALLHLHPEYCKLIEKSKYRSSEEWSKDFESVDTYAEARNKGYLNPTDMQGIPFPRSNVDPLSTSFKSALESRLNNCSNSGYTMWTIAASSVKCGAADKTCINKYNTPALAFDESKMCEGDLNMAWRSFRSMYLTAKRIVLDDYLKAINCGAKAQDLLDAGKQLRFTSSTEQLANAGLGNMVGTPDVKAMTDSATAMEIRTYDENCRAYVSSWTAQLASCYSQSAIDNEIIPKLLKVCKEGSDRDHPNGSSTVKPGSTYQYHSFEEVIDEYNLQHGITKSMSCNADVITMPKPYERQVNYSDQPSFSRPTDCQCDKLAELRREYTSLRQSSETFSSYLSRKRGINISQSDLDMLESACSAPANSSCSWLPAQINIPAMLQCNVAPACATCEDVNRLYTSFVTTYGIQPQIILDDTLQDKKNEFFASYMNNHLGFSKEAWEYLAFLQDSCTKATGDSYTVCKPAKTGTNAQASTYSNGGVDDIKDIVRSKDGGYLLAGWTRGCSAGQEDAYLIKTDTAGNFLWAKTYGAENHEEFKRIRQTTDGGYIAIGSTNSYCYDAGTIMVAKLDSLGRVEWNKVLEMGRSNYEGKGYDIIQTSEGDYAFAGLSISQGNPLEWVTGLLSDDGTLRWSKIIASPEKKEAIALLENDDTLVIATSMSAAGANYDAVVIKQRKSTGEILDMSGYGISGNDNIPGSIIKTAAGYKLLGDRAGILLDINGGGLVLSARKIALSGTGEEALFNGIAAADGSILAAQTVPSDSVSRDVYLHKIGVNNGVLWSSHVRVDGADYVRHITENPDGTIAGAGMLNNRALLMIATAGGKTGCKDTIEDIRSNDIYASVVRKTIGAQTITDLDEKLISAVALVEKACTPVRNQAGCPGLDSCYLVNGLPLLCGNLGVFPTVEIDQTTACSDSTFFAQSAARVIYDTYTDSIKNDFDASYMRTALKAAYLEKFAVKYSLSEYHYTLYYYDQAGNLVKTVPPAGVMKNRRQTWVDSVEVAKAAGVRLVPAHTMVTEYRYNTLNGIVAQKTPDAGKSAFWYDRLGRLAVSQNAKQQPFSNYSYTSYDDLGRITEVGELSSGTTMTDAISRNQENFINWFNSVSNSRREITKTTYDIAYPFFSPRDFAARNLRNRVSWTALYKNADSLNGGGHSVATFYTYDVLGNVDTLLQDYREGKMGLAGHRFKRIAYNYDLISGKINEVAYQPGAPDAFYHRYNYDAENRLTSVETSKDRIYWENDAYYQYYKHGPLARTVIGQQQVQGLDYAYTLQGWLKGVNSTALTPDSDQGGDGKAGAVVPGDAFGFALNYYGADYKPINSSKLPFAAGGGDFKPLYNGNIGAISQYVTGLGEPLLYNYRYDALNRIKGMQAYKGLDVVSNAWNPVALEDFKESVSYDPNGNILKYNRNGNQTFANKPLGMDSLTYAYRPGTNKLDYVDDAVDAANYESDIDRQLPGNYVYDSIGNLVKDVTGKIEKVDWTLYGKISYIVNAEGDTIRYTYDVSGNRISKSFHDTTTWYVRDATGNVMSVYTLPAGSNIRLSESHLYGSSRLGISRPELDLNENTGGGIVLRGLGSAEITNFNRGKKVFELSNHLGNVLATVSDRKVLIGQAYKFDLLSANEYYPFGMQMPGRGYNAGGYRYGFNGQEHSSELGDNNYTAQFWEYDSRIG</sequence>
<accession>A0A2P8GKE9</accession>